<comment type="caution">
    <text evidence="1">The sequence shown here is derived from an EMBL/GenBank/DDBJ whole genome shotgun (WGS) entry which is preliminary data.</text>
</comment>
<dbReference type="AlphaFoldDB" id="A0A4C1VLB6"/>
<sequence>MARRGGRTRRPAPASAPAAVAAADNHLAATNYTASHLAYSEAGSGAIGDSRDSKHRVYAANRLDKIKINGNKYTTNVGVGNSRDLTLRLVLRFGGCTEPTRITESRLIEMTSRRVGSARSVKIIRVIIARAAAAGSGARGNCADNISN</sequence>
<dbReference type="Proteomes" id="UP000299102">
    <property type="component" value="Unassembled WGS sequence"/>
</dbReference>
<dbReference type="EMBL" id="BGZK01000352">
    <property type="protein sequence ID" value="GBP38664.1"/>
    <property type="molecule type" value="Genomic_DNA"/>
</dbReference>
<accession>A0A4C1VLB6</accession>
<keyword evidence="2" id="KW-1185">Reference proteome</keyword>
<name>A0A4C1VLB6_EUMVA</name>
<reference evidence="1 2" key="1">
    <citation type="journal article" date="2019" name="Commun. Biol.">
        <title>The bagworm genome reveals a unique fibroin gene that provides high tensile strength.</title>
        <authorList>
            <person name="Kono N."/>
            <person name="Nakamura H."/>
            <person name="Ohtoshi R."/>
            <person name="Tomita M."/>
            <person name="Numata K."/>
            <person name="Arakawa K."/>
        </authorList>
    </citation>
    <scope>NUCLEOTIDE SEQUENCE [LARGE SCALE GENOMIC DNA]</scope>
</reference>
<gene>
    <name evidence="1" type="ORF">EVAR_27851_1</name>
</gene>
<organism evidence="1 2">
    <name type="scientific">Eumeta variegata</name>
    <name type="common">Bagworm moth</name>
    <name type="synonym">Eumeta japonica</name>
    <dbReference type="NCBI Taxonomy" id="151549"/>
    <lineage>
        <taxon>Eukaryota</taxon>
        <taxon>Metazoa</taxon>
        <taxon>Ecdysozoa</taxon>
        <taxon>Arthropoda</taxon>
        <taxon>Hexapoda</taxon>
        <taxon>Insecta</taxon>
        <taxon>Pterygota</taxon>
        <taxon>Neoptera</taxon>
        <taxon>Endopterygota</taxon>
        <taxon>Lepidoptera</taxon>
        <taxon>Glossata</taxon>
        <taxon>Ditrysia</taxon>
        <taxon>Tineoidea</taxon>
        <taxon>Psychidae</taxon>
        <taxon>Oiketicinae</taxon>
        <taxon>Eumeta</taxon>
    </lineage>
</organism>
<evidence type="ECO:0000313" key="1">
    <source>
        <dbReference type="EMBL" id="GBP38664.1"/>
    </source>
</evidence>
<evidence type="ECO:0000313" key="2">
    <source>
        <dbReference type="Proteomes" id="UP000299102"/>
    </source>
</evidence>
<protein>
    <submittedName>
        <fullName evidence="1">Uncharacterized protein</fullName>
    </submittedName>
</protein>
<proteinExistence type="predicted"/>